<protein>
    <submittedName>
        <fullName evidence="1">Uncharacterized protein</fullName>
    </submittedName>
</protein>
<name>A0A1Y2FGT5_PROLT</name>
<dbReference type="RefSeq" id="XP_040725159.1">
    <property type="nucleotide sequence ID" value="XM_040871248.1"/>
</dbReference>
<organism evidence="1 2">
    <name type="scientific">Protomyces lactucae-debilis</name>
    <dbReference type="NCBI Taxonomy" id="2754530"/>
    <lineage>
        <taxon>Eukaryota</taxon>
        <taxon>Fungi</taxon>
        <taxon>Dikarya</taxon>
        <taxon>Ascomycota</taxon>
        <taxon>Taphrinomycotina</taxon>
        <taxon>Taphrinomycetes</taxon>
        <taxon>Taphrinales</taxon>
        <taxon>Protomycetaceae</taxon>
        <taxon>Protomyces</taxon>
    </lineage>
</organism>
<dbReference type="GeneID" id="63787847"/>
<dbReference type="AlphaFoldDB" id="A0A1Y2FGT5"/>
<evidence type="ECO:0000313" key="2">
    <source>
        <dbReference type="Proteomes" id="UP000193685"/>
    </source>
</evidence>
<proteinExistence type="predicted"/>
<gene>
    <name evidence="1" type="ORF">BCR37DRAFT_393069</name>
</gene>
<dbReference type="EMBL" id="MCFI01000010">
    <property type="protein sequence ID" value="ORY82025.1"/>
    <property type="molecule type" value="Genomic_DNA"/>
</dbReference>
<sequence length="204" mass="23183">MDSPSSCSTTSTELACIERNDWPWNKPSRIVLQQPFASRNPFRQEPRANVAYDLLDAIPTRFEIHHERELHGLNNQAAVRSLVAALTLALRARTLHGSLAMRDLEGWQSLRTRDDQDAVLELVKGIFQSRGWQPILQVGKSPSAPPPVLALRGQRTKRRESVDKMLKGFKLKPKRRNREATWTAKDLLLAERASTPLFFDFSTS</sequence>
<reference evidence="1 2" key="1">
    <citation type="submission" date="2016-07" db="EMBL/GenBank/DDBJ databases">
        <title>Pervasive Adenine N6-methylation of Active Genes in Fungi.</title>
        <authorList>
            <consortium name="DOE Joint Genome Institute"/>
            <person name="Mondo S.J."/>
            <person name="Dannebaum R.O."/>
            <person name="Kuo R.C."/>
            <person name="Labutti K."/>
            <person name="Haridas S."/>
            <person name="Kuo A."/>
            <person name="Salamov A."/>
            <person name="Ahrendt S.R."/>
            <person name="Lipzen A."/>
            <person name="Sullivan W."/>
            <person name="Andreopoulos W.B."/>
            <person name="Clum A."/>
            <person name="Lindquist E."/>
            <person name="Daum C."/>
            <person name="Ramamoorthy G.K."/>
            <person name="Gryganskyi A."/>
            <person name="Culley D."/>
            <person name="Magnuson J.K."/>
            <person name="James T.Y."/>
            <person name="O'Malley M.A."/>
            <person name="Stajich J.E."/>
            <person name="Spatafora J.W."/>
            <person name="Visel A."/>
            <person name="Grigoriev I.V."/>
        </authorList>
    </citation>
    <scope>NUCLEOTIDE SEQUENCE [LARGE SCALE GENOMIC DNA]</scope>
    <source>
        <strain evidence="1 2">12-1054</strain>
    </source>
</reference>
<comment type="caution">
    <text evidence="1">The sequence shown here is derived from an EMBL/GenBank/DDBJ whole genome shotgun (WGS) entry which is preliminary data.</text>
</comment>
<keyword evidence="2" id="KW-1185">Reference proteome</keyword>
<evidence type="ECO:0000313" key="1">
    <source>
        <dbReference type="EMBL" id="ORY82025.1"/>
    </source>
</evidence>
<dbReference type="Proteomes" id="UP000193685">
    <property type="component" value="Unassembled WGS sequence"/>
</dbReference>
<accession>A0A1Y2FGT5</accession>